<reference evidence="2" key="3">
    <citation type="submission" date="2022-01" db="UniProtKB">
        <authorList>
            <consortium name="EnsemblPlants"/>
        </authorList>
    </citation>
    <scope>IDENTIFICATION</scope>
    <source>
        <strain evidence="2">subsp. vulgare</strain>
    </source>
</reference>
<dbReference type="OrthoDB" id="668456at2759"/>
<proteinExistence type="predicted"/>
<accession>A0A8I7B104</accession>
<dbReference type="Proteomes" id="UP000011116">
    <property type="component" value="Chromosome 1H"/>
</dbReference>
<dbReference type="Gramene" id="HORVU.MOREX.r2.1HG0040400.1">
    <property type="protein sequence ID" value="HORVU.MOREX.r2.1HG0040400.1"/>
    <property type="gene ID" value="HORVU.MOREX.r2.1HG0040400"/>
</dbReference>
<organism evidence="2 3">
    <name type="scientific">Hordeum vulgare subsp. vulgare</name>
    <name type="common">Domesticated barley</name>
    <dbReference type="NCBI Taxonomy" id="112509"/>
    <lineage>
        <taxon>Eukaryota</taxon>
        <taxon>Viridiplantae</taxon>
        <taxon>Streptophyta</taxon>
        <taxon>Embryophyta</taxon>
        <taxon>Tracheophyta</taxon>
        <taxon>Spermatophyta</taxon>
        <taxon>Magnoliopsida</taxon>
        <taxon>Liliopsida</taxon>
        <taxon>Poales</taxon>
        <taxon>Poaceae</taxon>
        <taxon>BOP clade</taxon>
        <taxon>Pooideae</taxon>
        <taxon>Triticodae</taxon>
        <taxon>Triticeae</taxon>
        <taxon>Hordeinae</taxon>
        <taxon>Hordeum</taxon>
    </lineage>
</organism>
<evidence type="ECO:0008006" key="4">
    <source>
        <dbReference type="Google" id="ProtNLM"/>
    </source>
</evidence>
<dbReference type="PANTHER" id="PTHR33623">
    <property type="entry name" value="OS04G0572500 PROTEIN"/>
    <property type="match status" value="1"/>
</dbReference>
<dbReference type="Gramene" id="HORVU.MOREX.r3.1HG0051640.1">
    <property type="protein sequence ID" value="HORVU.MOREX.r3.1HG0051640.1"/>
    <property type="gene ID" value="HORVU.MOREX.r3.1HG0051640"/>
</dbReference>
<dbReference type="AlphaFoldDB" id="A0A8I7B104"/>
<evidence type="ECO:0000256" key="1">
    <source>
        <dbReference type="SAM" id="MobiDB-lite"/>
    </source>
</evidence>
<protein>
    <recommendedName>
        <fullName evidence="4">DUF4378 domain-containing protein</fullName>
    </recommendedName>
</protein>
<dbReference type="KEGG" id="hvg:123410644"/>
<reference evidence="2" key="2">
    <citation type="submission" date="2020-10" db="EMBL/GenBank/DDBJ databases">
        <authorList>
            <person name="Scholz U."/>
            <person name="Mascher M."/>
            <person name="Fiebig A."/>
        </authorList>
    </citation>
    <scope>NUCLEOTIDE SEQUENCE [LARGE SCALE GENOMIC DNA]</scope>
    <source>
        <strain evidence="2">cv. Morex</strain>
    </source>
</reference>
<feature type="compositionally biased region" description="Low complexity" evidence="1">
    <location>
        <begin position="104"/>
        <end position="123"/>
    </location>
</feature>
<sequence length="403" mass="43716">MAVVAGVEGKPLRLKDLLELDCDSCSAAGFRCYPRHLCAPAAAPLRAPHDAVHEAAEAPRGLGRSPSLRHPLLSIRSLSRRLRDGFSWRRRDEENAAAPVPAASNSSSSSSVSDSESSESGSSTERKSESDFSASSTESLHAGAATAGTACKREEDKEAMVRESKDGDDKEQLSPVAVMDFPFDDDDDDCGDDPVEEEEEGSACSTSFSDSLAQLHQRRNIQMHYKIRRRCGSIGEVGAVDLDESFAASDHDDPGSVPVRQPECFCSDDGAATTPSLPDGHWSVDACQDPRRQNLLPLQTDAVSERLLLDFFAETRKNGTSENFEAAARMAEGWIQGTGARWGLKEVLCGREHLLAEMDRSQRWSARLGEVEEVGVVVAGLLIDELVADLLTDLLLFTGMFRC</sequence>
<dbReference type="SMR" id="A0A8I7B104"/>
<dbReference type="EnsemblPlants" id="HORVU.MOREX.r3.1HG0051640.1">
    <property type="protein sequence ID" value="HORVU.MOREX.r3.1HG0051640.1"/>
    <property type="gene ID" value="HORVU.MOREX.r3.1HG0051640"/>
</dbReference>
<feature type="compositionally biased region" description="Basic and acidic residues" evidence="1">
    <location>
        <begin position="151"/>
        <end position="172"/>
    </location>
</feature>
<evidence type="ECO:0000313" key="2">
    <source>
        <dbReference type="EnsemblPlants" id="HORVU.MOREX.r3.1HG0051640.1"/>
    </source>
</evidence>
<name>A0A8I7B104_HORVV</name>
<dbReference type="PANTHER" id="PTHR33623:SF14">
    <property type="entry name" value="OS10G0524000 PROTEIN"/>
    <property type="match status" value="1"/>
</dbReference>
<dbReference type="GeneID" id="123410644"/>
<feature type="region of interest" description="Disordered" evidence="1">
    <location>
        <begin position="93"/>
        <end position="209"/>
    </location>
</feature>
<dbReference type="RefSeq" id="XP_044959523.1">
    <property type="nucleotide sequence ID" value="XM_045103588.1"/>
</dbReference>
<keyword evidence="3" id="KW-1185">Reference proteome</keyword>
<feature type="compositionally biased region" description="Acidic residues" evidence="1">
    <location>
        <begin position="182"/>
        <end position="201"/>
    </location>
</feature>
<evidence type="ECO:0000313" key="3">
    <source>
        <dbReference type="Proteomes" id="UP000011116"/>
    </source>
</evidence>
<reference evidence="3" key="1">
    <citation type="journal article" date="2012" name="Nature">
        <title>A physical, genetic and functional sequence assembly of the barley genome.</title>
        <authorList>
            <consortium name="The International Barley Genome Sequencing Consortium"/>
            <person name="Mayer K.F."/>
            <person name="Waugh R."/>
            <person name="Brown J.W."/>
            <person name="Schulman A."/>
            <person name="Langridge P."/>
            <person name="Platzer M."/>
            <person name="Fincher G.B."/>
            <person name="Muehlbauer G.J."/>
            <person name="Sato K."/>
            <person name="Close T.J."/>
            <person name="Wise R.P."/>
            <person name="Stein N."/>
        </authorList>
    </citation>
    <scope>NUCLEOTIDE SEQUENCE [LARGE SCALE GENOMIC DNA]</scope>
    <source>
        <strain evidence="3">cv. Morex</strain>
    </source>
</reference>
<gene>
    <name evidence="2" type="primary">LOC123410644</name>
</gene>